<protein>
    <submittedName>
        <fullName evidence="2">730_t:CDS:1</fullName>
    </submittedName>
</protein>
<dbReference type="Proteomes" id="UP000789405">
    <property type="component" value="Unassembled WGS sequence"/>
</dbReference>
<reference evidence="2" key="1">
    <citation type="submission" date="2021-06" db="EMBL/GenBank/DDBJ databases">
        <authorList>
            <person name="Kallberg Y."/>
            <person name="Tangrot J."/>
            <person name="Rosling A."/>
        </authorList>
    </citation>
    <scope>NUCLEOTIDE SEQUENCE</scope>
    <source>
        <strain evidence="2">MA453B</strain>
    </source>
</reference>
<name>A0A9N9I952_9GLOM</name>
<keyword evidence="3" id="KW-1185">Reference proteome</keyword>
<keyword evidence="1" id="KW-0472">Membrane</keyword>
<dbReference type="AlphaFoldDB" id="A0A9N9I952"/>
<evidence type="ECO:0000313" key="3">
    <source>
        <dbReference type="Proteomes" id="UP000789405"/>
    </source>
</evidence>
<comment type="caution">
    <text evidence="2">The sequence shown here is derived from an EMBL/GenBank/DDBJ whole genome shotgun (WGS) entry which is preliminary data.</text>
</comment>
<evidence type="ECO:0000256" key="1">
    <source>
        <dbReference type="SAM" id="Phobius"/>
    </source>
</evidence>
<evidence type="ECO:0000313" key="2">
    <source>
        <dbReference type="EMBL" id="CAG8727084.1"/>
    </source>
</evidence>
<organism evidence="2 3">
    <name type="scientific">Dentiscutata erythropus</name>
    <dbReference type="NCBI Taxonomy" id="1348616"/>
    <lineage>
        <taxon>Eukaryota</taxon>
        <taxon>Fungi</taxon>
        <taxon>Fungi incertae sedis</taxon>
        <taxon>Mucoromycota</taxon>
        <taxon>Glomeromycotina</taxon>
        <taxon>Glomeromycetes</taxon>
        <taxon>Diversisporales</taxon>
        <taxon>Gigasporaceae</taxon>
        <taxon>Dentiscutata</taxon>
    </lineage>
</organism>
<keyword evidence="1" id="KW-0812">Transmembrane</keyword>
<proteinExistence type="predicted"/>
<feature type="transmembrane region" description="Helical" evidence="1">
    <location>
        <begin position="79"/>
        <end position="100"/>
    </location>
</feature>
<dbReference type="OrthoDB" id="2411530at2759"/>
<keyword evidence="1" id="KW-1133">Transmembrane helix</keyword>
<dbReference type="EMBL" id="CAJVPY010011444">
    <property type="protein sequence ID" value="CAG8727084.1"/>
    <property type="molecule type" value="Genomic_DNA"/>
</dbReference>
<sequence length="187" mass="21444">SYDIQVSRNIKQLMTNSWKNYLGFTPDLETIPYCTSIIASNVITNNTDPNSLYSIINIEPYSFIVEVDTDQKSKTALNLFGLFGGVFGILTSLYAFLFGVKAIQPWGLVQRTVFKVNKTARSQLLTTLESMQFLDHLNNDKDNLEDQVSTKKLKKRLDTLQLFLRDYVVNAQYLEQINENINRNKNS</sequence>
<accession>A0A9N9I952</accession>
<feature type="non-terminal residue" evidence="2">
    <location>
        <position position="1"/>
    </location>
</feature>
<gene>
    <name evidence="2" type="ORF">DERYTH_LOCUS14803</name>
</gene>